<evidence type="ECO:0000313" key="1">
    <source>
        <dbReference type="EMBL" id="MEC4721455.1"/>
    </source>
</evidence>
<keyword evidence="2" id="KW-1185">Reference proteome</keyword>
<dbReference type="RefSeq" id="WP_326508278.1">
    <property type="nucleotide sequence ID" value="NZ_JAWIIV010000019.1"/>
</dbReference>
<sequence>MFFSLEASTSRATVHGSFQSGRFISASQEAMNAGHASRNLSLSQPGMAENTVGRNTSCGDASFVAGGATGFCTAGGGEAGCLDAVSEGTVVQAASAVMTAMTDKVKLVRITDIGIRICGY</sequence>
<gene>
    <name evidence="1" type="ORF">RY831_20015</name>
</gene>
<organism evidence="1 2">
    <name type="scientific">Noviherbaspirillum album</name>
    <dbReference type="NCBI Taxonomy" id="3080276"/>
    <lineage>
        <taxon>Bacteria</taxon>
        <taxon>Pseudomonadati</taxon>
        <taxon>Pseudomonadota</taxon>
        <taxon>Betaproteobacteria</taxon>
        <taxon>Burkholderiales</taxon>
        <taxon>Oxalobacteraceae</taxon>
        <taxon>Noviherbaspirillum</taxon>
    </lineage>
</organism>
<proteinExistence type="predicted"/>
<protein>
    <submittedName>
        <fullName evidence="1">Uncharacterized protein</fullName>
    </submittedName>
</protein>
<accession>A0ABU6JD34</accession>
<dbReference type="EMBL" id="JAWIIV010000019">
    <property type="protein sequence ID" value="MEC4721455.1"/>
    <property type="molecule type" value="Genomic_DNA"/>
</dbReference>
<reference evidence="1 2" key="1">
    <citation type="submission" date="2023-10" db="EMBL/GenBank/DDBJ databases">
        <title>Noviherbaspirillum sp. CPCC 100848 genome assembly.</title>
        <authorList>
            <person name="Li X.Y."/>
            <person name="Fang X.M."/>
        </authorList>
    </citation>
    <scope>NUCLEOTIDE SEQUENCE [LARGE SCALE GENOMIC DNA]</scope>
    <source>
        <strain evidence="1 2">CPCC 100848</strain>
    </source>
</reference>
<dbReference type="Proteomes" id="UP001352263">
    <property type="component" value="Unassembled WGS sequence"/>
</dbReference>
<evidence type="ECO:0000313" key="2">
    <source>
        <dbReference type="Proteomes" id="UP001352263"/>
    </source>
</evidence>
<name>A0ABU6JD34_9BURK</name>
<comment type="caution">
    <text evidence="1">The sequence shown here is derived from an EMBL/GenBank/DDBJ whole genome shotgun (WGS) entry which is preliminary data.</text>
</comment>